<evidence type="ECO:0000313" key="5">
    <source>
        <dbReference type="EMBL" id="SUC40853.1"/>
    </source>
</evidence>
<dbReference type="STRING" id="584.AOUC001_09835"/>
<dbReference type="Pfam" id="PF03843">
    <property type="entry name" value="Slp"/>
    <property type="match status" value="1"/>
</dbReference>
<dbReference type="EMBL" id="ABKSPD020000004">
    <property type="protein sequence ID" value="EKW9775699.1"/>
    <property type="molecule type" value="Genomic_DNA"/>
</dbReference>
<evidence type="ECO:0000313" key="3">
    <source>
        <dbReference type="EMBL" id="EKW9775699.1"/>
    </source>
</evidence>
<dbReference type="PROSITE" id="PS51257">
    <property type="entry name" value="PROKAR_LIPOPROTEIN"/>
    <property type="match status" value="1"/>
</dbReference>
<sequence>MNRQLNYRLVSKALFLSGALLLTGCVSIPESIKGTTATPVTDLNVVLAAPELYVGQEGRFGGRVIEVKNLPSSTQLEIAVMPLSHYDAAPELQQPSVGRLYANVTHFLDPTDYKNQYVTVVGTIKGVKTGKVGEAVYPFLRIDVTGMKRWTLTQQVIMPAPVMTWGYYGNAPYWYNYGYGGYGAYPYGTGQVVPVLE</sequence>
<dbReference type="Proteomes" id="UP000254191">
    <property type="component" value="Unassembled WGS sequence"/>
</dbReference>
<dbReference type="AlphaFoldDB" id="A0A1Z1SWS5"/>
<dbReference type="RefSeq" id="WP_004242776.1">
    <property type="nucleotide sequence ID" value="NZ_ABFDCH020000010.1"/>
</dbReference>
<feature type="signal peptide" evidence="1">
    <location>
        <begin position="1"/>
        <end position="28"/>
    </location>
</feature>
<dbReference type="Proteomes" id="UP001171165">
    <property type="component" value="Unassembled WGS sequence"/>
</dbReference>
<proteinExistence type="predicted"/>
<gene>
    <name evidence="5" type="primary">slp</name>
    <name evidence="2" type="ORF">AM402_12945</name>
    <name evidence="4" type="ORF">I3679_008825</name>
    <name evidence="5" type="ORF">NCTC11938_05155</name>
    <name evidence="3" type="ORF">PW210_001506</name>
</gene>
<dbReference type="GO" id="GO:0019867">
    <property type="term" value="C:outer membrane"/>
    <property type="evidence" value="ECO:0007669"/>
    <property type="project" value="InterPro"/>
</dbReference>
<reference evidence="2 6" key="1">
    <citation type="submission" date="2017-05" db="EMBL/GenBank/DDBJ databases">
        <title>Whole genome sequencing of Proteus mirabilis AR_0155.</title>
        <authorList>
            <person name="Conlan S."/>
            <person name="Thomas P.J."/>
            <person name="Mullikin J."/>
            <person name="Frank K.M."/>
            <person name="Segre J.A."/>
        </authorList>
    </citation>
    <scope>NUCLEOTIDE SEQUENCE [LARGE SCALE GENOMIC DNA]</scope>
    <source>
        <strain evidence="2 6">AR_0155</strain>
    </source>
</reference>
<protein>
    <submittedName>
        <fullName evidence="3 5">Lipoprotein</fullName>
    </submittedName>
</protein>
<dbReference type="NCBIfam" id="TIGR00752">
    <property type="entry name" value="slp"/>
    <property type="match status" value="1"/>
</dbReference>
<dbReference type="OrthoDB" id="5295757at2"/>
<organism evidence="3 8">
    <name type="scientific">Proteus mirabilis</name>
    <dbReference type="NCBI Taxonomy" id="584"/>
    <lineage>
        <taxon>Bacteria</taxon>
        <taxon>Pseudomonadati</taxon>
        <taxon>Pseudomonadota</taxon>
        <taxon>Gammaproteobacteria</taxon>
        <taxon>Enterobacterales</taxon>
        <taxon>Morganellaceae</taxon>
        <taxon>Proteus</taxon>
    </lineage>
</organism>
<dbReference type="PIRSF" id="PIRSF004982">
    <property type="entry name" value="SlP"/>
    <property type="match status" value="1"/>
</dbReference>
<name>A0A1Z1SWS5_PROMI</name>
<evidence type="ECO:0000313" key="7">
    <source>
        <dbReference type="Proteomes" id="UP000254191"/>
    </source>
</evidence>
<evidence type="ECO:0000313" key="6">
    <source>
        <dbReference type="Proteomes" id="UP000195540"/>
    </source>
</evidence>
<reference evidence="5 7" key="2">
    <citation type="submission" date="2018-06" db="EMBL/GenBank/DDBJ databases">
        <authorList>
            <consortium name="Pathogen Informatics"/>
            <person name="Doyle S."/>
        </authorList>
    </citation>
    <scope>NUCLEOTIDE SEQUENCE [LARGE SCALE GENOMIC DNA]</scope>
    <source>
        <strain evidence="5 7">NCTC11938</strain>
    </source>
</reference>
<dbReference type="EMBL" id="UGTS01000006">
    <property type="protein sequence ID" value="SUC40853.1"/>
    <property type="molecule type" value="Genomic_DNA"/>
</dbReference>
<dbReference type="InterPro" id="IPR004658">
    <property type="entry name" value="OMP_Slp"/>
</dbReference>
<dbReference type="PANTHER" id="PTHR37530">
    <property type="entry name" value="OUTER MEMBRANE PROTEIN SLP"/>
    <property type="match status" value="1"/>
</dbReference>
<keyword evidence="3" id="KW-0449">Lipoprotein</keyword>
<dbReference type="KEGG" id="pvl:AOB99_07740"/>
<evidence type="ECO:0000256" key="1">
    <source>
        <dbReference type="SAM" id="SignalP"/>
    </source>
</evidence>
<dbReference type="EMBL" id="CP021694">
    <property type="protein sequence ID" value="ARX35015.1"/>
    <property type="molecule type" value="Genomic_DNA"/>
</dbReference>
<evidence type="ECO:0000313" key="8">
    <source>
        <dbReference type="Proteomes" id="UP001171165"/>
    </source>
</evidence>
<evidence type="ECO:0000313" key="2">
    <source>
        <dbReference type="EMBL" id="ARX35015.1"/>
    </source>
</evidence>
<dbReference type="Proteomes" id="UP000195540">
    <property type="component" value="Chromosome"/>
</dbReference>
<reference evidence="3" key="4">
    <citation type="submission" date="2023-06" db="EMBL/GenBank/DDBJ databases">
        <authorList>
            <consortium name="Clinical and Environmental Microbiology Branch: Whole genome sequencing antimicrobial resistance pathogens in the healthcare setting"/>
        </authorList>
    </citation>
    <scope>NUCLEOTIDE SEQUENCE</scope>
    <source>
        <strain evidence="3">Microbial</strain>
    </source>
</reference>
<evidence type="ECO:0000313" key="4">
    <source>
        <dbReference type="EMBL" id="MEY2344199.1"/>
    </source>
</evidence>
<feature type="chain" id="PRO_5044568620" evidence="1">
    <location>
        <begin position="29"/>
        <end position="197"/>
    </location>
</feature>
<reference evidence="4" key="3">
    <citation type="submission" date="2021-05" db="EMBL/GenBank/DDBJ databases">
        <title>First report of NDM-5 and VEB-6 producing Proteus mirabilis isolated from blood of a sepsis patient in Kolkata, India.</title>
        <authorList>
            <person name="Halder G."/>
            <person name="Chaudhuri B."/>
            <person name="Dutta S."/>
        </authorList>
    </citation>
    <scope>NUCLEOTIDE SEQUENCE [LARGE SCALE GENOMIC DNA]</scope>
    <source>
        <strain evidence="4">7049</strain>
    </source>
</reference>
<keyword evidence="1" id="KW-0732">Signal</keyword>
<accession>A0A1Z1SWS5</accession>
<dbReference type="EMBL" id="JADQCH020000001">
    <property type="protein sequence ID" value="MEY2344199.1"/>
    <property type="molecule type" value="Genomic_DNA"/>
</dbReference>
<dbReference type="PANTHER" id="PTHR37530:SF1">
    <property type="entry name" value="OUTER MEMBRANE PROTEIN SLP"/>
    <property type="match status" value="1"/>
</dbReference>